<evidence type="ECO:0000259" key="7">
    <source>
        <dbReference type="Pfam" id="PF00724"/>
    </source>
</evidence>
<evidence type="ECO:0000256" key="6">
    <source>
        <dbReference type="SAM" id="MobiDB-lite"/>
    </source>
</evidence>
<gene>
    <name evidence="8" type="ORF">IWW36_002546</name>
</gene>
<evidence type="ECO:0000256" key="2">
    <source>
        <dbReference type="ARBA" id="ARBA00022630"/>
    </source>
</evidence>
<dbReference type="InterPro" id="IPR001155">
    <property type="entry name" value="OxRdtase_FMN_N"/>
</dbReference>
<dbReference type="OrthoDB" id="72788at2759"/>
<keyword evidence="2" id="KW-0285">Flavoprotein</keyword>
<keyword evidence="9" id="KW-1185">Reference proteome</keyword>
<dbReference type="PANTHER" id="PTHR43303">
    <property type="entry name" value="NADPH DEHYDROGENASE C23G7.10C-RELATED"/>
    <property type="match status" value="1"/>
</dbReference>
<dbReference type="InterPro" id="IPR013785">
    <property type="entry name" value="Aldolase_TIM"/>
</dbReference>
<accession>A0A9W8ID87</accession>
<reference evidence="8" key="1">
    <citation type="submission" date="2022-07" db="EMBL/GenBank/DDBJ databases">
        <title>Phylogenomic reconstructions and comparative analyses of Kickxellomycotina fungi.</title>
        <authorList>
            <person name="Reynolds N.K."/>
            <person name="Stajich J.E."/>
            <person name="Barry K."/>
            <person name="Grigoriev I.V."/>
            <person name="Crous P."/>
            <person name="Smith M.E."/>
        </authorList>
    </citation>
    <scope>NUCLEOTIDE SEQUENCE</scope>
    <source>
        <strain evidence="8">NRRL 1566</strain>
    </source>
</reference>
<dbReference type="AlphaFoldDB" id="A0A9W8ID87"/>
<proteinExistence type="predicted"/>
<dbReference type="PANTHER" id="PTHR43303:SF4">
    <property type="entry name" value="NADPH DEHYDROGENASE C23G7.10C-RELATED"/>
    <property type="match status" value="1"/>
</dbReference>
<evidence type="ECO:0000256" key="3">
    <source>
        <dbReference type="ARBA" id="ARBA00022643"/>
    </source>
</evidence>
<keyword evidence="5" id="KW-0560">Oxidoreductase</keyword>
<protein>
    <recommendedName>
        <fullName evidence="7">NADH:flavin oxidoreductase/NADH oxidase N-terminal domain-containing protein</fullName>
    </recommendedName>
</protein>
<keyword evidence="4" id="KW-0521">NADP</keyword>
<evidence type="ECO:0000256" key="4">
    <source>
        <dbReference type="ARBA" id="ARBA00022857"/>
    </source>
</evidence>
<dbReference type="GO" id="GO:0050661">
    <property type="term" value="F:NADP binding"/>
    <property type="evidence" value="ECO:0007669"/>
    <property type="project" value="InterPro"/>
</dbReference>
<dbReference type="CDD" id="cd02932">
    <property type="entry name" value="OYE_YqiM_FMN"/>
    <property type="match status" value="1"/>
</dbReference>
<name>A0A9W8ID87_9FUNG</name>
<dbReference type="InterPro" id="IPR044152">
    <property type="entry name" value="YqjM-like"/>
</dbReference>
<organism evidence="8 9">
    <name type="scientific">Coemansia brasiliensis</name>
    <dbReference type="NCBI Taxonomy" id="2650707"/>
    <lineage>
        <taxon>Eukaryota</taxon>
        <taxon>Fungi</taxon>
        <taxon>Fungi incertae sedis</taxon>
        <taxon>Zoopagomycota</taxon>
        <taxon>Kickxellomycotina</taxon>
        <taxon>Kickxellomycetes</taxon>
        <taxon>Kickxellales</taxon>
        <taxon>Kickxellaceae</taxon>
        <taxon>Coemansia</taxon>
    </lineage>
</organism>
<sequence length="413" mass="45427">MSSSRNFYHEQKGTGPGTAVQPTASEIKQSFAPGPAIEPTPKLYQPLTIRQLTLKNRIAMSPMCMYSSSDGFATDFHLVHIGQYALRGVGLIIMEASGVVPEGRITPNCLGIWKDEHIEKLQQIVSFAHTNKSAIGIQLAHAGRKSSTTAPWLMKVHGANADAEHGGWPENVVGPSALPFNEGSWKPQEMSVEQILDVQSKFADAAIRAHKAGFDVIELHGAHGYLIHEFLSPISNQRTDQYGGSFDNRIRFLVETVRKVRQVWPQEKPLFVRLSMTDWVEPSDSILTGGWTEEESIELAKVLAGEGVDLIDCSTSGSSPLQKIPLDFGYQVPFAAAVKQQVPQMLSGAVGLIVDAKQANEIVENNSADLVFLARTLLREPNFALDAANQLGAFSQYPHQYERGRRKTKHTFV</sequence>
<evidence type="ECO:0000313" key="8">
    <source>
        <dbReference type="EMBL" id="KAJ2849540.1"/>
    </source>
</evidence>
<dbReference type="SUPFAM" id="SSF51395">
    <property type="entry name" value="FMN-linked oxidoreductases"/>
    <property type="match status" value="1"/>
</dbReference>
<evidence type="ECO:0000256" key="1">
    <source>
        <dbReference type="ARBA" id="ARBA00001917"/>
    </source>
</evidence>
<dbReference type="Proteomes" id="UP001139887">
    <property type="component" value="Unassembled WGS sequence"/>
</dbReference>
<comment type="cofactor">
    <cofactor evidence="1">
        <name>FMN</name>
        <dbReference type="ChEBI" id="CHEBI:58210"/>
    </cofactor>
</comment>
<dbReference type="EMBL" id="JANBUW010000072">
    <property type="protein sequence ID" value="KAJ2849540.1"/>
    <property type="molecule type" value="Genomic_DNA"/>
</dbReference>
<dbReference type="Gene3D" id="3.20.20.70">
    <property type="entry name" value="Aldolase class I"/>
    <property type="match status" value="1"/>
</dbReference>
<dbReference type="GO" id="GO:0003959">
    <property type="term" value="F:NADPH dehydrogenase activity"/>
    <property type="evidence" value="ECO:0007669"/>
    <property type="project" value="InterPro"/>
</dbReference>
<evidence type="ECO:0000313" key="9">
    <source>
        <dbReference type="Proteomes" id="UP001139887"/>
    </source>
</evidence>
<feature type="domain" description="NADH:flavin oxidoreductase/NADH oxidase N-terminal" evidence="7">
    <location>
        <begin position="42"/>
        <end position="391"/>
    </location>
</feature>
<keyword evidence="3" id="KW-0288">FMN</keyword>
<evidence type="ECO:0000256" key="5">
    <source>
        <dbReference type="ARBA" id="ARBA00023002"/>
    </source>
</evidence>
<feature type="region of interest" description="Disordered" evidence="6">
    <location>
        <begin position="1"/>
        <end position="21"/>
    </location>
</feature>
<dbReference type="Pfam" id="PF00724">
    <property type="entry name" value="Oxidored_FMN"/>
    <property type="match status" value="1"/>
</dbReference>
<dbReference type="GO" id="GO:0010181">
    <property type="term" value="F:FMN binding"/>
    <property type="evidence" value="ECO:0007669"/>
    <property type="project" value="InterPro"/>
</dbReference>
<comment type="caution">
    <text evidence="8">The sequence shown here is derived from an EMBL/GenBank/DDBJ whole genome shotgun (WGS) entry which is preliminary data.</text>
</comment>